<dbReference type="KEGG" id="tcr:508347.50"/>
<dbReference type="OMA" id="THCDRYA"/>
<evidence type="ECO:0000256" key="2">
    <source>
        <dbReference type="SAM" id="Phobius"/>
    </source>
</evidence>
<organism evidence="3 4">
    <name type="scientific">Trypanosoma cruzi (strain CL Brener)</name>
    <dbReference type="NCBI Taxonomy" id="353153"/>
    <lineage>
        <taxon>Eukaryota</taxon>
        <taxon>Discoba</taxon>
        <taxon>Euglenozoa</taxon>
        <taxon>Kinetoplastea</taxon>
        <taxon>Metakinetoplastina</taxon>
        <taxon>Trypanosomatida</taxon>
        <taxon>Trypanosomatidae</taxon>
        <taxon>Trypanosoma</taxon>
        <taxon>Schizotrypanum</taxon>
    </lineage>
</organism>
<dbReference type="RefSeq" id="XP_817475.1">
    <property type="nucleotide sequence ID" value="XM_812382.1"/>
</dbReference>
<dbReference type="PaxDb" id="353153-Q4DSX9"/>
<protein>
    <submittedName>
        <fullName evidence="3">Uncharacterized protein</fullName>
    </submittedName>
</protein>
<keyword evidence="4" id="KW-1185">Reference proteome</keyword>
<feature type="compositionally biased region" description="Low complexity" evidence="1">
    <location>
        <begin position="190"/>
        <end position="203"/>
    </location>
</feature>
<keyword evidence="2" id="KW-1133">Transmembrane helix</keyword>
<keyword evidence="2" id="KW-0812">Transmembrane</keyword>
<evidence type="ECO:0000313" key="3">
    <source>
        <dbReference type="EMBL" id="EAN95624.1"/>
    </source>
</evidence>
<evidence type="ECO:0000256" key="1">
    <source>
        <dbReference type="SAM" id="MobiDB-lite"/>
    </source>
</evidence>
<dbReference type="Proteomes" id="UP000002296">
    <property type="component" value="Unassembled WGS sequence"/>
</dbReference>
<keyword evidence="2" id="KW-0472">Membrane</keyword>
<dbReference type="AlphaFoldDB" id="Q4DSX9"/>
<feature type="transmembrane region" description="Helical" evidence="2">
    <location>
        <begin position="6"/>
        <end position="27"/>
    </location>
</feature>
<dbReference type="EMBL" id="AAHK01000200">
    <property type="protein sequence ID" value="EAN95624.1"/>
    <property type="molecule type" value="Genomic_DNA"/>
</dbReference>
<comment type="caution">
    <text evidence="3">The sequence shown here is derived from an EMBL/GenBank/DDBJ whole genome shotgun (WGS) entry which is preliminary data.</text>
</comment>
<sequence length="616" mass="68486">MCCWVAVAAVCFASGLFIWRHVFYFRVNERAQGERKSERKNACINCPFFFFFLLFSSFSRFPFFFFFCGHCEEKRWAQSKDSRGGEQKRNVIAGDTKGGGLGLRSRCSAMLRWTGGSKARASFWQPSGNYSTGFRGADNDIHDSRSRNIHHRHPTTSHEWRSRHPFYSDNRNEPKGFPRRSHTNRDATVASSSESGGRRSPSSARREGRVGGVDCMALEWSLKAAAAAAAAASSSAKLPRQEALEGWKKPACNMAVGHSRAGEHPLALGDAAHPECQYNHAESTMAAQMGPRGLELPCPGFGELSAEETWTEPACSPPFHVSPWEPDTWTLSDAPTWAPQECFLSHLPESAEEWELKEGNEFPPPLSWGETHHDPMNVFLDQRTFFASSNVPPEDKQVNAFLDESVTAWMDDDCPCDLLWEEYIEPAAAREGERGGVWEIPIAPGCLPGAAITRTGESVGCWTPTHCDRYAETSDQACFDGSLLLQTPKEPSLGKCRSPVVSRAEPNAVLALTSMLRGMNQSQRMPYAHSRDSFTHLSRGRDGRHFVRYGSDAAMREPYGFQPHSGQIFSDQAPAAARGGGMRGRGRGWHRGYSSHLSGGVPSSRFQAFQRRYRRG</sequence>
<gene>
    <name evidence="3" type="ORF">Tc00.1047053508347.50</name>
</gene>
<reference evidence="3 4" key="1">
    <citation type="journal article" date="2005" name="Science">
        <title>The genome sequence of Trypanosoma cruzi, etiologic agent of Chagas disease.</title>
        <authorList>
            <person name="El-Sayed N.M."/>
            <person name="Myler P.J."/>
            <person name="Bartholomeu D.C."/>
            <person name="Nilsson D."/>
            <person name="Aggarwal G."/>
            <person name="Tran A.N."/>
            <person name="Ghedin E."/>
            <person name="Worthey E.A."/>
            <person name="Delcher A.L."/>
            <person name="Blandin G."/>
            <person name="Westenberger S.J."/>
            <person name="Caler E."/>
            <person name="Cerqueira G.C."/>
            <person name="Branche C."/>
            <person name="Haas B."/>
            <person name="Anupama A."/>
            <person name="Arner E."/>
            <person name="Aslund L."/>
            <person name="Attipoe P."/>
            <person name="Bontempi E."/>
            <person name="Bringaud F."/>
            <person name="Burton P."/>
            <person name="Cadag E."/>
            <person name="Campbell D.A."/>
            <person name="Carrington M."/>
            <person name="Crabtree J."/>
            <person name="Darban H."/>
            <person name="da Silveira J.F."/>
            <person name="de Jong P."/>
            <person name="Edwards K."/>
            <person name="Englund P.T."/>
            <person name="Fazelina G."/>
            <person name="Feldblyum T."/>
            <person name="Ferella M."/>
            <person name="Frasch A.C."/>
            <person name="Gull K."/>
            <person name="Horn D."/>
            <person name="Hou L."/>
            <person name="Huang Y."/>
            <person name="Kindlund E."/>
            <person name="Klingbeil M."/>
            <person name="Kluge S."/>
            <person name="Koo H."/>
            <person name="Lacerda D."/>
            <person name="Levin M.J."/>
            <person name="Lorenzi H."/>
            <person name="Louie T."/>
            <person name="Machado C.R."/>
            <person name="McCulloch R."/>
            <person name="McKenna A."/>
            <person name="Mizuno Y."/>
            <person name="Mottram J.C."/>
            <person name="Nelson S."/>
            <person name="Ochaya S."/>
            <person name="Osoegawa K."/>
            <person name="Pai G."/>
            <person name="Parsons M."/>
            <person name="Pentony M."/>
            <person name="Pettersson U."/>
            <person name="Pop M."/>
            <person name="Ramirez J.L."/>
            <person name="Rinta J."/>
            <person name="Robertson L."/>
            <person name="Salzberg S.L."/>
            <person name="Sanchez D.O."/>
            <person name="Seyler A."/>
            <person name="Sharma R."/>
            <person name="Shetty J."/>
            <person name="Simpson A.J."/>
            <person name="Sisk E."/>
            <person name="Tammi M.T."/>
            <person name="Tarleton R."/>
            <person name="Teixeira S."/>
            <person name="Van Aken S."/>
            <person name="Vogt C."/>
            <person name="Ward P.N."/>
            <person name="Wickstead B."/>
            <person name="Wortman J."/>
            <person name="White O."/>
            <person name="Fraser C.M."/>
            <person name="Stuart K.D."/>
            <person name="Andersson B."/>
        </authorList>
    </citation>
    <scope>NUCLEOTIDE SEQUENCE [LARGE SCALE GENOMIC DNA]</scope>
    <source>
        <strain evidence="3 4">CL Brener</strain>
    </source>
</reference>
<dbReference type="GeneID" id="3549494"/>
<feature type="compositionally biased region" description="Basic and acidic residues" evidence="1">
    <location>
        <begin position="137"/>
        <end position="146"/>
    </location>
</feature>
<feature type="region of interest" description="Disordered" evidence="1">
    <location>
        <begin position="135"/>
        <end position="209"/>
    </location>
</feature>
<evidence type="ECO:0000313" key="4">
    <source>
        <dbReference type="Proteomes" id="UP000002296"/>
    </source>
</evidence>
<proteinExistence type="predicted"/>
<feature type="transmembrane region" description="Helical" evidence="2">
    <location>
        <begin position="48"/>
        <end position="67"/>
    </location>
</feature>
<name>Q4DSX9_TRYCC</name>
<accession>Q4DSX9</accession>
<dbReference type="InParanoid" id="Q4DSX9"/>